<protein>
    <submittedName>
        <fullName evidence="3">Uncharacterized protein</fullName>
    </submittedName>
</protein>
<proteinExistence type="inferred from homology"/>
<dbReference type="GO" id="GO:0000026">
    <property type="term" value="F:alpha-1,2-mannosyltransferase activity"/>
    <property type="evidence" value="ECO:0007669"/>
    <property type="project" value="TreeGrafter"/>
</dbReference>
<dbReference type="PANTHER" id="PTHR31121">
    <property type="entry name" value="ALPHA-1,2 MANNOSYLTRANSFERASE KTR1"/>
    <property type="match status" value="1"/>
</dbReference>
<gene>
    <name evidence="3" type="ORF">PGLA2088_LOCUS11054</name>
</gene>
<feature type="non-terminal residue" evidence="3">
    <location>
        <position position="470"/>
    </location>
</feature>
<keyword evidence="2" id="KW-0808">Transferase</keyword>
<comment type="caution">
    <text evidence="3">The sequence shown here is derived from an EMBL/GenBank/DDBJ whole genome shotgun (WGS) entry which is preliminary data.</text>
</comment>
<evidence type="ECO:0000256" key="2">
    <source>
        <dbReference type="ARBA" id="ARBA00022679"/>
    </source>
</evidence>
<evidence type="ECO:0000313" key="4">
    <source>
        <dbReference type="Proteomes" id="UP000626109"/>
    </source>
</evidence>
<evidence type="ECO:0000313" key="3">
    <source>
        <dbReference type="EMBL" id="CAE8654517.1"/>
    </source>
</evidence>
<dbReference type="EMBL" id="CAJNNW010012642">
    <property type="protein sequence ID" value="CAE8654517.1"/>
    <property type="molecule type" value="Genomic_DNA"/>
</dbReference>
<dbReference type="SUPFAM" id="SSF53448">
    <property type="entry name" value="Nucleotide-diphospho-sugar transferases"/>
    <property type="match status" value="1"/>
</dbReference>
<dbReference type="GO" id="GO:0006487">
    <property type="term" value="P:protein N-linked glycosylation"/>
    <property type="evidence" value="ECO:0007669"/>
    <property type="project" value="TreeGrafter"/>
</dbReference>
<name>A0A813IT06_POLGL</name>
<sequence length="470" mass="51837">AEILRKDFPVFGALDWLVGQLPGSEELRGCTDSHSKAYRKLLAHHARRDGQQSPLPPPLVSALQYLQESTECSPGRASALVSLALGQAPAGTSGKLEEDLLGLLDRVDGLISEEGDHAMAALSRWSRGWPIAGLLHQLGRNVRPHRTEQASSGDCLIIIYAWPTTEIKVDTAEALKSLEKYYFSALGVTHPLVVFTDPGTALTLEQDLGAFTSAKIVPAVIPESELKRHMLSYSCKGGIDCVAGDGPSSDAHRGVVNATQFWSPSYLRISRYTAGPLFKHPALDSCSHFLKIDTDFFFTTPLERDPLEEMRLEGTRLGYWQIHVQGQRQEGYMDAAVAFLEERKLPIRNKAFYARGRFEEKAKRLGIPLSEVPEALEAATVVYGCLFGGDVRFFREPLYQEFFEHMDALQGFENHGWSNQFFLGTAAAAFLAPSQVRRLYIPGRHQESQIGVAGGNVTDYQNGSAAGMLR</sequence>
<dbReference type="InterPro" id="IPR002685">
    <property type="entry name" value="Glyco_trans_15"/>
</dbReference>
<reference evidence="3" key="1">
    <citation type="submission" date="2021-02" db="EMBL/GenBank/DDBJ databases">
        <authorList>
            <person name="Dougan E. K."/>
            <person name="Rhodes N."/>
            <person name="Thang M."/>
            <person name="Chan C."/>
        </authorList>
    </citation>
    <scope>NUCLEOTIDE SEQUENCE</scope>
</reference>
<dbReference type="GO" id="GO:0016020">
    <property type="term" value="C:membrane"/>
    <property type="evidence" value="ECO:0007669"/>
    <property type="project" value="InterPro"/>
</dbReference>
<dbReference type="AlphaFoldDB" id="A0A813IT06"/>
<dbReference type="GO" id="GO:0005794">
    <property type="term" value="C:Golgi apparatus"/>
    <property type="evidence" value="ECO:0007669"/>
    <property type="project" value="TreeGrafter"/>
</dbReference>
<organism evidence="3 4">
    <name type="scientific">Polarella glacialis</name>
    <name type="common">Dinoflagellate</name>
    <dbReference type="NCBI Taxonomy" id="89957"/>
    <lineage>
        <taxon>Eukaryota</taxon>
        <taxon>Sar</taxon>
        <taxon>Alveolata</taxon>
        <taxon>Dinophyceae</taxon>
        <taxon>Suessiales</taxon>
        <taxon>Suessiaceae</taxon>
        <taxon>Polarella</taxon>
    </lineage>
</organism>
<evidence type="ECO:0000256" key="1">
    <source>
        <dbReference type="ARBA" id="ARBA00007677"/>
    </source>
</evidence>
<dbReference type="Gene3D" id="3.90.550.10">
    <property type="entry name" value="Spore Coat Polysaccharide Biosynthesis Protein SpsA, Chain A"/>
    <property type="match status" value="1"/>
</dbReference>
<dbReference type="InterPro" id="IPR029044">
    <property type="entry name" value="Nucleotide-diphossugar_trans"/>
</dbReference>
<dbReference type="PANTHER" id="PTHR31121:SF6">
    <property type="entry name" value="ALPHA-1,2 MANNOSYLTRANSFERASE KTR1"/>
    <property type="match status" value="1"/>
</dbReference>
<comment type="similarity">
    <text evidence="1">Belongs to the glycosyltransferase 15 family.</text>
</comment>
<accession>A0A813IT06</accession>
<dbReference type="GO" id="GO:0000032">
    <property type="term" value="P:cell wall mannoprotein biosynthetic process"/>
    <property type="evidence" value="ECO:0007669"/>
    <property type="project" value="TreeGrafter"/>
</dbReference>
<dbReference type="Proteomes" id="UP000626109">
    <property type="component" value="Unassembled WGS sequence"/>
</dbReference>